<feature type="compositionally biased region" description="Low complexity" evidence="1">
    <location>
        <begin position="252"/>
        <end position="270"/>
    </location>
</feature>
<protein>
    <recommendedName>
        <fullName evidence="3">N-acetyltransferase domain-containing protein</fullName>
    </recommendedName>
</protein>
<dbReference type="EMBL" id="JBGFUD010001637">
    <property type="protein sequence ID" value="MFH4976561.1"/>
    <property type="molecule type" value="Genomic_DNA"/>
</dbReference>
<keyword evidence="2" id="KW-1133">Transmembrane helix</keyword>
<sequence>MEVDEVASLCSASKYTDYSLVPLIERPDLWTTAVAILNQEWPRSVTAREHSLQKSNRKEPPLSLALVATQFNCMVGYVCLCPLINNKTGCWIESVVIWKELRGRGIGRILMEKIEECAREFEFKTRKKIFRMKAESAHMLLGINKTEERSIERRTHIFFVKIDILDFLPFCLFQFFFFLEVILFQDCTMVFRCHAITSEVLQVFLSTHDKRCFYEKCGYHICGPVLNVGASTQLFSRSSFSRLLNSQKSDKSPTSQRSSQASARSSSQASSPSIKRLTCVHGIEFENCSKCDLPPSISPALPPPPVLTSPLALPPPSKNKIYMCKSIV</sequence>
<dbReference type="AlphaFoldDB" id="A0ABD6EBK5"/>
<evidence type="ECO:0000259" key="3">
    <source>
        <dbReference type="PROSITE" id="PS51186"/>
    </source>
</evidence>
<dbReference type="PANTHER" id="PTHR13538">
    <property type="entry name" value="N-ACETYLTRANSFERASE 6"/>
    <property type="match status" value="1"/>
</dbReference>
<dbReference type="Pfam" id="PF00583">
    <property type="entry name" value="Acetyltransf_1"/>
    <property type="match status" value="1"/>
</dbReference>
<gene>
    <name evidence="4" type="ORF">AB6A40_003270</name>
</gene>
<dbReference type="PROSITE" id="PS51186">
    <property type="entry name" value="GNAT"/>
    <property type="match status" value="1"/>
</dbReference>
<feature type="domain" description="N-acetyltransferase" evidence="3">
    <location>
        <begin position="18"/>
        <end position="171"/>
    </location>
</feature>
<dbReference type="InterPro" id="IPR000182">
    <property type="entry name" value="GNAT_dom"/>
</dbReference>
<name>A0ABD6EBK5_9BILA</name>
<feature type="transmembrane region" description="Helical" evidence="2">
    <location>
        <begin position="164"/>
        <end position="184"/>
    </location>
</feature>
<keyword evidence="2" id="KW-0472">Membrane</keyword>
<accession>A0ABD6EBK5</accession>
<evidence type="ECO:0000313" key="4">
    <source>
        <dbReference type="EMBL" id="MFH4976561.1"/>
    </source>
</evidence>
<dbReference type="Gene3D" id="3.40.630.30">
    <property type="match status" value="1"/>
</dbReference>
<proteinExistence type="predicted"/>
<dbReference type="Proteomes" id="UP001608902">
    <property type="component" value="Unassembled WGS sequence"/>
</dbReference>
<feature type="region of interest" description="Disordered" evidence="1">
    <location>
        <begin position="245"/>
        <end position="270"/>
    </location>
</feature>
<dbReference type="InterPro" id="IPR016181">
    <property type="entry name" value="Acyl_CoA_acyltransferase"/>
</dbReference>
<keyword evidence="5" id="KW-1185">Reference proteome</keyword>
<evidence type="ECO:0000256" key="2">
    <source>
        <dbReference type="SAM" id="Phobius"/>
    </source>
</evidence>
<dbReference type="CDD" id="cd04301">
    <property type="entry name" value="NAT_SF"/>
    <property type="match status" value="1"/>
</dbReference>
<organism evidence="4 5">
    <name type="scientific">Gnathostoma spinigerum</name>
    <dbReference type="NCBI Taxonomy" id="75299"/>
    <lineage>
        <taxon>Eukaryota</taxon>
        <taxon>Metazoa</taxon>
        <taxon>Ecdysozoa</taxon>
        <taxon>Nematoda</taxon>
        <taxon>Chromadorea</taxon>
        <taxon>Rhabditida</taxon>
        <taxon>Spirurina</taxon>
        <taxon>Gnathostomatomorpha</taxon>
        <taxon>Gnathostomatoidea</taxon>
        <taxon>Gnathostomatidae</taxon>
        <taxon>Gnathostoma</taxon>
    </lineage>
</organism>
<dbReference type="PANTHER" id="PTHR13538:SF4">
    <property type="entry name" value="N-ALPHA-ACETYLTRANSFERASE 80"/>
    <property type="match status" value="1"/>
</dbReference>
<keyword evidence="2" id="KW-0812">Transmembrane</keyword>
<evidence type="ECO:0000313" key="5">
    <source>
        <dbReference type="Proteomes" id="UP001608902"/>
    </source>
</evidence>
<dbReference type="InterPro" id="IPR039840">
    <property type="entry name" value="NAA80"/>
</dbReference>
<comment type="caution">
    <text evidence="4">The sequence shown here is derived from an EMBL/GenBank/DDBJ whole genome shotgun (WGS) entry which is preliminary data.</text>
</comment>
<evidence type="ECO:0000256" key="1">
    <source>
        <dbReference type="SAM" id="MobiDB-lite"/>
    </source>
</evidence>
<dbReference type="SUPFAM" id="SSF55729">
    <property type="entry name" value="Acyl-CoA N-acyltransferases (Nat)"/>
    <property type="match status" value="1"/>
</dbReference>
<reference evidence="4 5" key="1">
    <citation type="submission" date="2024-08" db="EMBL/GenBank/DDBJ databases">
        <title>Gnathostoma spinigerum genome.</title>
        <authorList>
            <person name="Gonzalez-Bertolin B."/>
            <person name="Monzon S."/>
            <person name="Zaballos A."/>
            <person name="Jimenez P."/>
            <person name="Dekumyoy P."/>
            <person name="Varona S."/>
            <person name="Cuesta I."/>
            <person name="Sumanam S."/>
            <person name="Adisakwattana P."/>
            <person name="Gasser R.B."/>
            <person name="Hernandez-Gonzalez A."/>
            <person name="Young N.D."/>
            <person name="Perteguer M.J."/>
        </authorList>
    </citation>
    <scope>NUCLEOTIDE SEQUENCE [LARGE SCALE GENOMIC DNA]</scope>
    <source>
        <strain evidence="4">AL3</strain>
        <tissue evidence="4">Liver</tissue>
    </source>
</reference>